<protein>
    <submittedName>
        <fullName evidence="1">Uncharacterized protein</fullName>
    </submittedName>
</protein>
<accession>A0A8X6JG04</accession>
<evidence type="ECO:0000313" key="2">
    <source>
        <dbReference type="Proteomes" id="UP000887013"/>
    </source>
</evidence>
<comment type="caution">
    <text evidence="1">The sequence shown here is derived from an EMBL/GenBank/DDBJ whole genome shotgun (WGS) entry which is preliminary data.</text>
</comment>
<sequence>MREPIIRIEPVPRKIFHPLYHPENLIFRFRKRKQLLMHVTTPFSIYQTDLRFDFWAGQIYQSVRMYQRDDFGEFSRDRFGAHSV</sequence>
<proteinExistence type="predicted"/>
<dbReference type="AlphaFoldDB" id="A0A8X6JG04"/>
<organism evidence="1 2">
    <name type="scientific">Nephila pilipes</name>
    <name type="common">Giant wood spider</name>
    <name type="synonym">Nephila maculata</name>
    <dbReference type="NCBI Taxonomy" id="299642"/>
    <lineage>
        <taxon>Eukaryota</taxon>
        <taxon>Metazoa</taxon>
        <taxon>Ecdysozoa</taxon>
        <taxon>Arthropoda</taxon>
        <taxon>Chelicerata</taxon>
        <taxon>Arachnida</taxon>
        <taxon>Araneae</taxon>
        <taxon>Araneomorphae</taxon>
        <taxon>Entelegynae</taxon>
        <taxon>Araneoidea</taxon>
        <taxon>Nephilidae</taxon>
        <taxon>Nephila</taxon>
    </lineage>
</organism>
<keyword evidence="2" id="KW-1185">Reference proteome</keyword>
<dbReference type="Proteomes" id="UP000887013">
    <property type="component" value="Unassembled WGS sequence"/>
</dbReference>
<evidence type="ECO:0000313" key="1">
    <source>
        <dbReference type="EMBL" id="GFS67393.1"/>
    </source>
</evidence>
<reference evidence="1" key="1">
    <citation type="submission" date="2020-08" db="EMBL/GenBank/DDBJ databases">
        <title>Multicomponent nature underlies the extraordinary mechanical properties of spider dragline silk.</title>
        <authorList>
            <person name="Kono N."/>
            <person name="Nakamura H."/>
            <person name="Mori M."/>
            <person name="Yoshida Y."/>
            <person name="Ohtoshi R."/>
            <person name="Malay A.D."/>
            <person name="Moran D.A.P."/>
            <person name="Tomita M."/>
            <person name="Numata K."/>
            <person name="Arakawa K."/>
        </authorList>
    </citation>
    <scope>NUCLEOTIDE SEQUENCE</scope>
</reference>
<dbReference type="EMBL" id="BMAW01000086">
    <property type="protein sequence ID" value="GFS67393.1"/>
    <property type="molecule type" value="Genomic_DNA"/>
</dbReference>
<gene>
    <name evidence="1" type="ORF">NPIL_608851</name>
</gene>
<name>A0A8X6JG04_NEPPI</name>